<dbReference type="PANTHER" id="PTHR46181">
    <property type="entry name" value="MITOCHONDRIAL GLYCINE TRANSPORTER"/>
    <property type="match status" value="1"/>
</dbReference>
<dbReference type="STRING" id="1071382.H2AP23"/>
<evidence type="ECO:0000256" key="11">
    <source>
        <dbReference type="PROSITE-ProRule" id="PRU00282"/>
    </source>
</evidence>
<dbReference type="HOGENOM" id="CLU_015166_0_3_1"/>
<comment type="subcellular location">
    <subcellularLocation>
        <location evidence="1 10">Mitochondrion inner membrane</location>
        <topology evidence="1 10">Multi-pass membrane protein</topology>
    </subcellularLocation>
</comment>
<evidence type="ECO:0000256" key="9">
    <source>
        <dbReference type="ARBA" id="ARBA00034060"/>
    </source>
</evidence>
<organism evidence="12 13">
    <name type="scientific">Kazachstania africana (strain ATCC 22294 / BCRC 22015 / CBS 2517 / CECT 1963 / NBRC 1671 / NRRL Y-8276)</name>
    <name type="common">Yeast</name>
    <name type="synonym">Kluyveromyces africanus</name>
    <dbReference type="NCBI Taxonomy" id="1071382"/>
    <lineage>
        <taxon>Eukaryota</taxon>
        <taxon>Fungi</taxon>
        <taxon>Dikarya</taxon>
        <taxon>Ascomycota</taxon>
        <taxon>Saccharomycotina</taxon>
        <taxon>Saccharomycetes</taxon>
        <taxon>Saccharomycetales</taxon>
        <taxon>Saccharomycetaceae</taxon>
        <taxon>Kazachstania</taxon>
    </lineage>
</organism>
<evidence type="ECO:0000256" key="2">
    <source>
        <dbReference type="ARBA" id="ARBA00022448"/>
    </source>
</evidence>
<evidence type="ECO:0000256" key="10">
    <source>
        <dbReference type="HAMAP-Rule" id="MF_03064"/>
    </source>
</evidence>
<dbReference type="InterPro" id="IPR002067">
    <property type="entry name" value="MCP"/>
</dbReference>
<dbReference type="GeneID" id="13882445"/>
<keyword evidence="8 10" id="KW-0472">Membrane</keyword>
<proteinExistence type="inferred from homology"/>
<dbReference type="GO" id="GO:0015187">
    <property type="term" value="F:glycine transmembrane transporter activity"/>
    <property type="evidence" value="ECO:0007669"/>
    <property type="project" value="UniProtKB-UniRule"/>
</dbReference>
<dbReference type="InterPro" id="IPR023395">
    <property type="entry name" value="MCP_dom_sf"/>
</dbReference>
<evidence type="ECO:0000256" key="3">
    <source>
        <dbReference type="ARBA" id="ARBA00022692"/>
    </source>
</evidence>
<evidence type="ECO:0000256" key="8">
    <source>
        <dbReference type="ARBA" id="ARBA00023136"/>
    </source>
</evidence>
<accession>H2AP23</accession>
<feature type="repeat" description="Solcar" evidence="11">
    <location>
        <begin position="104"/>
        <end position="188"/>
    </location>
</feature>
<keyword evidence="5 10" id="KW-0999">Mitochondrion inner membrane</keyword>
<feature type="repeat" description="Solcar" evidence="11">
    <location>
        <begin position="6"/>
        <end position="85"/>
    </location>
</feature>
<keyword evidence="7 10" id="KW-0496">Mitochondrion</keyword>
<feature type="repeat" description="Solcar" evidence="11">
    <location>
        <begin position="211"/>
        <end position="295"/>
    </location>
</feature>
<keyword evidence="13" id="KW-1185">Reference proteome</keyword>
<dbReference type="OrthoDB" id="1924968at2759"/>
<dbReference type="InterPro" id="IPR030847">
    <property type="entry name" value="Hem25/SLC25A38"/>
</dbReference>
<comment type="similarity">
    <text evidence="10">Belongs to the mitochondrial carrier (TC 2.A.29) family. SLC25A38 subfamily.</text>
</comment>
<evidence type="ECO:0000313" key="13">
    <source>
        <dbReference type="Proteomes" id="UP000005220"/>
    </source>
</evidence>
<evidence type="ECO:0000256" key="6">
    <source>
        <dbReference type="ARBA" id="ARBA00022989"/>
    </source>
</evidence>
<dbReference type="HAMAP" id="MF_03064">
    <property type="entry name" value="SLC25A38"/>
    <property type="match status" value="1"/>
</dbReference>
<evidence type="ECO:0000256" key="7">
    <source>
        <dbReference type="ARBA" id="ARBA00023128"/>
    </source>
</evidence>
<dbReference type="eggNOG" id="KOG0766">
    <property type="taxonomic scope" value="Eukaryota"/>
</dbReference>
<dbReference type="AlphaFoldDB" id="H2AP23"/>
<dbReference type="PROSITE" id="PS50920">
    <property type="entry name" value="SOLCAR"/>
    <property type="match status" value="3"/>
</dbReference>
<dbReference type="SUPFAM" id="SSF103506">
    <property type="entry name" value="Mitochondrial carrier"/>
    <property type="match status" value="1"/>
</dbReference>
<dbReference type="GO" id="GO:0005743">
    <property type="term" value="C:mitochondrial inner membrane"/>
    <property type="evidence" value="ECO:0007669"/>
    <property type="project" value="UniProtKB-SubCell"/>
</dbReference>
<dbReference type="Proteomes" id="UP000005220">
    <property type="component" value="Chromosome 1"/>
</dbReference>
<dbReference type="PANTHER" id="PTHR46181:SF3">
    <property type="entry name" value="MITOCHONDRIAL GLYCINE TRANSPORTER"/>
    <property type="match status" value="1"/>
</dbReference>
<dbReference type="Gene3D" id="1.50.40.10">
    <property type="entry name" value="Mitochondrial carrier domain"/>
    <property type="match status" value="1"/>
</dbReference>
<name>H2AP23_KAZAF</name>
<dbReference type="RefSeq" id="XP_003955258.1">
    <property type="nucleotide sequence ID" value="XM_003955209.1"/>
</dbReference>
<protein>
    <recommendedName>
        <fullName evidence="10">Mitochondrial glycine transporter</fullName>
    </recommendedName>
    <alternativeName>
        <fullName evidence="10">Solute carrier family 25 member 38 homolog</fullName>
    </alternativeName>
</protein>
<reference evidence="12 13" key="1">
    <citation type="journal article" date="2011" name="Proc. Natl. Acad. Sci. U.S.A.">
        <title>Evolutionary erosion of yeast sex chromosomes by mating-type switching accidents.</title>
        <authorList>
            <person name="Gordon J.L."/>
            <person name="Armisen D."/>
            <person name="Proux-Wera E."/>
            <person name="Oheigeartaigh S.S."/>
            <person name="Byrne K.P."/>
            <person name="Wolfe K.H."/>
        </authorList>
    </citation>
    <scope>NUCLEOTIDE SEQUENCE [LARGE SCALE GENOMIC DNA]</scope>
    <source>
        <strain evidence="13">ATCC 22294 / BCRC 22015 / CBS 2517 / CECT 1963 / NBRC 1671 / NRRL Y-8276</strain>
    </source>
</reference>
<evidence type="ECO:0000313" key="12">
    <source>
        <dbReference type="EMBL" id="CCF56123.1"/>
    </source>
</evidence>
<dbReference type="KEGG" id="kaf:KAFR_0A06880"/>
<dbReference type="FunFam" id="1.50.40.10:FF:000103">
    <property type="entry name" value="Mitochondrial glycine transporter"/>
    <property type="match status" value="1"/>
</dbReference>
<evidence type="ECO:0000256" key="4">
    <source>
        <dbReference type="ARBA" id="ARBA00022737"/>
    </source>
</evidence>
<keyword evidence="3 10" id="KW-0812">Transmembrane</keyword>
<keyword evidence="2 10" id="KW-0813">Transport</keyword>
<dbReference type="InParanoid" id="H2AP23"/>
<dbReference type="Pfam" id="PF00153">
    <property type="entry name" value="Mito_carr"/>
    <property type="match status" value="3"/>
</dbReference>
<dbReference type="PRINTS" id="PR00926">
    <property type="entry name" value="MITOCARRIER"/>
</dbReference>
<dbReference type="InterPro" id="IPR018108">
    <property type="entry name" value="MCP_transmembrane"/>
</dbReference>
<dbReference type="EMBL" id="HE650821">
    <property type="protein sequence ID" value="CCF56123.1"/>
    <property type="molecule type" value="Genomic_DNA"/>
</dbReference>
<comment type="catalytic activity">
    <reaction evidence="9 10">
        <text>glycine(in) = glycine(out)</text>
        <dbReference type="Rhea" id="RHEA:70715"/>
        <dbReference type="ChEBI" id="CHEBI:57305"/>
    </reaction>
</comment>
<evidence type="ECO:0000256" key="1">
    <source>
        <dbReference type="ARBA" id="ARBA00004448"/>
    </source>
</evidence>
<evidence type="ECO:0000256" key="5">
    <source>
        <dbReference type="ARBA" id="ARBA00022792"/>
    </source>
</evidence>
<gene>
    <name evidence="12" type="primary">KAFR0A06880</name>
    <name evidence="12" type="ORF">KAFR_0A06880</name>
</gene>
<dbReference type="FunCoup" id="H2AP23">
    <property type="interactions" value="117"/>
</dbReference>
<keyword evidence="4 10" id="KW-0677">Repeat</keyword>
<dbReference type="GO" id="GO:1904983">
    <property type="term" value="P:glycine import into mitochondrion"/>
    <property type="evidence" value="ECO:0007669"/>
    <property type="project" value="UniProtKB-UniRule"/>
</dbReference>
<comment type="function">
    <text evidence="10">Mitochondrial glycine transporter that imports glycine into the mitochondrial matrix. Plays an important role in providing glycine for the first enzymatic step in heme biosynthesis, the condensation of glycine with succinyl-CoA to produce 5-aminolevulinate (ALA) in the miochondrial matrix.</text>
</comment>
<sequence length="297" mass="33131">MPQNKSRSSSHLVGGFFGGLTSAVALQPFDLVKTRVQQEHVNGIRAVFKEFSSVKDLWRGTIPSALRTSVGSALYLSCLNTMRMYVSNQKQTVHVGKSSKLPELHMTENLVTGAIARGVVGYITMPITVIKVRYESTLYNYKSLIGATKDIFATNGINGFFKGYGTTCIRDAPYSGIYVLLYEKFKLFIPQNILPNSLKHYKKDLQYTSSTSTIINTMSAFTAACVATTITAPFDTIKTRMQLNPQRFTNFFASLSIMIKNESLLNLFDGLSLRLTRKAFSAGIAWSIYEEIIKKFI</sequence>
<dbReference type="GO" id="GO:0006783">
    <property type="term" value="P:heme biosynthetic process"/>
    <property type="evidence" value="ECO:0007669"/>
    <property type="project" value="EnsemblFungi"/>
</dbReference>
<keyword evidence="6 10" id="KW-1133">Transmembrane helix</keyword>